<evidence type="ECO:0000313" key="3">
    <source>
        <dbReference type="EMBL" id="QEL19663.1"/>
    </source>
</evidence>
<dbReference type="Proteomes" id="UP000324974">
    <property type="component" value="Chromosome"/>
</dbReference>
<keyword evidence="1" id="KW-0175">Coiled coil</keyword>
<name>A0A5C1ANG7_9BACT</name>
<organism evidence="3 4">
    <name type="scientific">Limnoglobus roseus</name>
    <dbReference type="NCBI Taxonomy" id="2598579"/>
    <lineage>
        <taxon>Bacteria</taxon>
        <taxon>Pseudomonadati</taxon>
        <taxon>Planctomycetota</taxon>
        <taxon>Planctomycetia</taxon>
        <taxon>Gemmatales</taxon>
        <taxon>Gemmataceae</taxon>
        <taxon>Limnoglobus</taxon>
    </lineage>
</organism>
<dbReference type="KEGG" id="lrs:PX52LOC_06740"/>
<evidence type="ECO:0000313" key="4">
    <source>
        <dbReference type="Proteomes" id="UP000324974"/>
    </source>
</evidence>
<sequence>MLFLGSTLVGQDAKKDGEKPKDPTATKVKGQLPSGWAKIGLTDQQKQKVYTIDAKYDDEIAQLTEKIKEFKDKKKKEQLEVLTAEQKKRLEDNLKKSAGTDKDK</sequence>
<protein>
    <submittedName>
        <fullName evidence="3">Uncharacterized protein</fullName>
    </submittedName>
</protein>
<feature type="compositionally biased region" description="Basic and acidic residues" evidence="2">
    <location>
        <begin position="12"/>
        <end position="24"/>
    </location>
</feature>
<proteinExistence type="predicted"/>
<accession>A0A5C1ANG7</accession>
<feature type="region of interest" description="Disordered" evidence="2">
    <location>
        <begin position="1"/>
        <end position="30"/>
    </location>
</feature>
<dbReference type="AlphaFoldDB" id="A0A5C1ANG7"/>
<evidence type="ECO:0000256" key="1">
    <source>
        <dbReference type="SAM" id="Coils"/>
    </source>
</evidence>
<keyword evidence="4" id="KW-1185">Reference proteome</keyword>
<feature type="coiled-coil region" evidence="1">
    <location>
        <begin position="53"/>
        <end position="87"/>
    </location>
</feature>
<reference evidence="4" key="1">
    <citation type="submission" date="2019-08" db="EMBL/GenBank/DDBJ databases">
        <title>Limnoglobus roseus gen. nov., sp. nov., a novel freshwater planctomycete with a giant genome from the family Gemmataceae.</title>
        <authorList>
            <person name="Kulichevskaya I.S."/>
            <person name="Naumoff D.G."/>
            <person name="Miroshnikov K."/>
            <person name="Ivanova A."/>
            <person name="Philippov D.A."/>
            <person name="Hakobyan A."/>
            <person name="Rijpstra I.C."/>
            <person name="Sinninghe Damste J.S."/>
            <person name="Liesack W."/>
            <person name="Dedysh S.N."/>
        </authorList>
    </citation>
    <scope>NUCLEOTIDE SEQUENCE [LARGE SCALE GENOMIC DNA]</scope>
    <source>
        <strain evidence="4">PX52</strain>
    </source>
</reference>
<gene>
    <name evidence="3" type="ORF">PX52LOC_06740</name>
</gene>
<dbReference type="EMBL" id="CP042425">
    <property type="protein sequence ID" value="QEL19663.1"/>
    <property type="molecule type" value="Genomic_DNA"/>
</dbReference>
<evidence type="ECO:0000256" key="2">
    <source>
        <dbReference type="SAM" id="MobiDB-lite"/>
    </source>
</evidence>